<feature type="domain" description="Heterokaryon incompatibility" evidence="1">
    <location>
        <begin position="53"/>
        <end position="194"/>
    </location>
</feature>
<sequence>IPPPNSPIHFDILRHWLHDCDAHHPLCRPIARNATSRPPTRLVETTPGPAPRYLALSHPWGDPPHFCTVPANLSKNLTRLPVESPLFPATFRDAIAVTRELDLPYLWIDSLYIVQGPGGDFDAEAQRMEDVLAASGAKAQTDGFLRGERHEREMVKLRAGKDGSSGLWVGPFVDDFGAQVLQSPLSKRGWLLQERALARRTIYFTGWQAYWECGEAVRCETMTRVKLASFLGDPNFPSKVSGKLADRGEKIRFYEDIYRQYSRLDFTRITDRSVAILGLEQRMVRDFKAWGGYGVLDDKSSSLLPRSLLWRRTDPEEGLKPLRRILPEGQLPSWSWMAYDGPIDYLDVPFGEVDWSEGDIGSPWSGDGTAPGELRIAGRPFLKEPVVLDSEQDFELVLDDENATTEHWESWRCMTAGRRKAKALSLAKRTLYILIITQVPSRSGADESSWERIGVGMMSGEFIGD</sequence>
<proteinExistence type="predicted"/>
<organism evidence="2 3">
    <name type="scientific">Schizothecium vesticola</name>
    <dbReference type="NCBI Taxonomy" id="314040"/>
    <lineage>
        <taxon>Eukaryota</taxon>
        <taxon>Fungi</taxon>
        <taxon>Dikarya</taxon>
        <taxon>Ascomycota</taxon>
        <taxon>Pezizomycotina</taxon>
        <taxon>Sordariomycetes</taxon>
        <taxon>Sordariomycetidae</taxon>
        <taxon>Sordariales</taxon>
        <taxon>Schizotheciaceae</taxon>
        <taxon>Schizothecium</taxon>
    </lineage>
</organism>
<dbReference type="AlphaFoldDB" id="A0AA40EL57"/>
<protein>
    <recommendedName>
        <fullName evidence="1">Heterokaryon incompatibility domain-containing protein</fullName>
    </recommendedName>
</protein>
<name>A0AA40EL57_9PEZI</name>
<keyword evidence="3" id="KW-1185">Reference proteome</keyword>
<comment type="caution">
    <text evidence="2">The sequence shown here is derived from an EMBL/GenBank/DDBJ whole genome shotgun (WGS) entry which is preliminary data.</text>
</comment>
<evidence type="ECO:0000313" key="2">
    <source>
        <dbReference type="EMBL" id="KAK0741366.1"/>
    </source>
</evidence>
<accession>A0AA40EL57</accession>
<evidence type="ECO:0000313" key="3">
    <source>
        <dbReference type="Proteomes" id="UP001172155"/>
    </source>
</evidence>
<gene>
    <name evidence="2" type="ORF">B0T18DRAFT_307851</name>
</gene>
<feature type="non-terminal residue" evidence="2">
    <location>
        <position position="465"/>
    </location>
</feature>
<dbReference type="Proteomes" id="UP001172155">
    <property type="component" value="Unassembled WGS sequence"/>
</dbReference>
<evidence type="ECO:0000259" key="1">
    <source>
        <dbReference type="Pfam" id="PF06985"/>
    </source>
</evidence>
<dbReference type="Pfam" id="PF06985">
    <property type="entry name" value="HET"/>
    <property type="match status" value="1"/>
</dbReference>
<reference evidence="2" key="1">
    <citation type="submission" date="2023-06" db="EMBL/GenBank/DDBJ databases">
        <title>Genome-scale phylogeny and comparative genomics of the fungal order Sordariales.</title>
        <authorList>
            <consortium name="Lawrence Berkeley National Laboratory"/>
            <person name="Hensen N."/>
            <person name="Bonometti L."/>
            <person name="Westerberg I."/>
            <person name="Brannstrom I.O."/>
            <person name="Guillou S."/>
            <person name="Cros-Aarteil S."/>
            <person name="Calhoun S."/>
            <person name="Haridas S."/>
            <person name="Kuo A."/>
            <person name="Mondo S."/>
            <person name="Pangilinan J."/>
            <person name="Riley R."/>
            <person name="LaButti K."/>
            <person name="Andreopoulos B."/>
            <person name="Lipzen A."/>
            <person name="Chen C."/>
            <person name="Yanf M."/>
            <person name="Daum C."/>
            <person name="Ng V."/>
            <person name="Clum A."/>
            <person name="Steindorff A."/>
            <person name="Ohm R."/>
            <person name="Martin F."/>
            <person name="Silar P."/>
            <person name="Natvig D."/>
            <person name="Lalanne C."/>
            <person name="Gautier V."/>
            <person name="Ament-velasquez S.L."/>
            <person name="Kruys A."/>
            <person name="Hutchinson M.I."/>
            <person name="Powell A.J."/>
            <person name="Barry K."/>
            <person name="Miller A.N."/>
            <person name="Grigoriev I.V."/>
            <person name="Debuchy R."/>
            <person name="Gladieux P."/>
            <person name="Thoren M.H."/>
            <person name="Johannesson H."/>
        </authorList>
    </citation>
    <scope>NUCLEOTIDE SEQUENCE</scope>
    <source>
        <strain evidence="2">SMH3187-1</strain>
    </source>
</reference>
<dbReference type="EMBL" id="JAUKUD010000006">
    <property type="protein sequence ID" value="KAK0741366.1"/>
    <property type="molecule type" value="Genomic_DNA"/>
</dbReference>
<feature type="non-terminal residue" evidence="2">
    <location>
        <position position="1"/>
    </location>
</feature>
<dbReference type="PANTHER" id="PTHR33112">
    <property type="entry name" value="DOMAIN PROTEIN, PUTATIVE-RELATED"/>
    <property type="match status" value="1"/>
</dbReference>
<dbReference type="PANTHER" id="PTHR33112:SF10">
    <property type="entry name" value="TOL"/>
    <property type="match status" value="1"/>
</dbReference>
<dbReference type="InterPro" id="IPR010730">
    <property type="entry name" value="HET"/>
</dbReference>